<evidence type="ECO:0000313" key="2">
    <source>
        <dbReference type="Proteomes" id="UP000199651"/>
    </source>
</evidence>
<dbReference type="RefSeq" id="WP_091380383.1">
    <property type="nucleotide sequence ID" value="NZ_FNDV01000011.1"/>
</dbReference>
<dbReference type="AlphaFoldDB" id="A0A1H0T9H7"/>
<reference evidence="2" key="1">
    <citation type="submission" date="2016-10" db="EMBL/GenBank/DDBJ databases">
        <authorList>
            <person name="Varghese N."/>
            <person name="Submissions S."/>
        </authorList>
    </citation>
    <scope>NUCLEOTIDE SEQUENCE [LARGE SCALE GENOMIC DNA]</scope>
    <source>
        <strain evidence="2">IBRC-M 10655</strain>
    </source>
</reference>
<dbReference type="GO" id="GO:0008168">
    <property type="term" value="F:methyltransferase activity"/>
    <property type="evidence" value="ECO:0007669"/>
    <property type="project" value="UniProtKB-KW"/>
</dbReference>
<dbReference type="OrthoDB" id="7056009at2"/>
<dbReference type="SUPFAM" id="SSF53335">
    <property type="entry name" value="S-adenosyl-L-methionine-dependent methyltransferases"/>
    <property type="match status" value="1"/>
</dbReference>
<dbReference type="Proteomes" id="UP000199651">
    <property type="component" value="Unassembled WGS sequence"/>
</dbReference>
<dbReference type="GO" id="GO:0032259">
    <property type="term" value="P:methylation"/>
    <property type="evidence" value="ECO:0007669"/>
    <property type="project" value="UniProtKB-KW"/>
</dbReference>
<dbReference type="Pfam" id="PF13578">
    <property type="entry name" value="Methyltransf_24"/>
    <property type="match status" value="1"/>
</dbReference>
<dbReference type="Gene3D" id="3.40.50.150">
    <property type="entry name" value="Vaccinia Virus protein VP39"/>
    <property type="match status" value="1"/>
</dbReference>
<dbReference type="PANTHER" id="PTHR40036">
    <property type="entry name" value="MACROCIN O-METHYLTRANSFERASE"/>
    <property type="match status" value="1"/>
</dbReference>
<keyword evidence="2" id="KW-1185">Reference proteome</keyword>
<dbReference type="EMBL" id="FNJB01000009">
    <property type="protein sequence ID" value="SDP50441.1"/>
    <property type="molecule type" value="Genomic_DNA"/>
</dbReference>
<proteinExistence type="predicted"/>
<organism evidence="1 2">
    <name type="scientific">Actinokineospora alba</name>
    <dbReference type="NCBI Taxonomy" id="504798"/>
    <lineage>
        <taxon>Bacteria</taxon>
        <taxon>Bacillati</taxon>
        <taxon>Actinomycetota</taxon>
        <taxon>Actinomycetes</taxon>
        <taxon>Pseudonocardiales</taxon>
        <taxon>Pseudonocardiaceae</taxon>
        <taxon>Actinokineospora</taxon>
    </lineage>
</organism>
<evidence type="ECO:0000313" key="1">
    <source>
        <dbReference type="EMBL" id="SDP50441.1"/>
    </source>
</evidence>
<dbReference type="PANTHER" id="PTHR40036:SF1">
    <property type="entry name" value="MACROCIN O-METHYLTRANSFERASE"/>
    <property type="match status" value="1"/>
</dbReference>
<protein>
    <submittedName>
        <fullName evidence="1">Methyltransferase domain-containing protein</fullName>
    </submittedName>
</protein>
<name>A0A1H0T9H7_9PSEU</name>
<keyword evidence="1" id="KW-0489">Methyltransferase</keyword>
<dbReference type="STRING" id="504798.SAMN05421871_11141"/>
<gene>
    <name evidence="1" type="ORF">SAMN05192558_109334</name>
</gene>
<accession>A0A1H0T9H7</accession>
<dbReference type="InterPro" id="IPR008884">
    <property type="entry name" value="TylF_MeTrfase"/>
</dbReference>
<keyword evidence="1" id="KW-0808">Transferase</keyword>
<sequence>MFDKLRARTEDIKRSLRAKLMNAVEEAVTRGQAREIESLRAEVAGLRAELREHADRTVDRVAERIADFEHRSRRDLFYAAEREAAADSSEFANDNMAGAEQFEHPHRTLEHALSLAPSGGLALEFGVFTGTTLRIIAAARGGAGVFGFDSFEGLPSDWRAGYPAGAFATDGLPDVPGADLVVGWFDETLPGFLAEHPGPVDFLHVDADLYSSAKTVLDLVGPRLRAGSIVVFDEFFNYAGWREHEFKAWQEYVADTATEFEYTAYTIDNEQVVVRVTGTDSPAG</sequence>
<dbReference type="InterPro" id="IPR029063">
    <property type="entry name" value="SAM-dependent_MTases_sf"/>
</dbReference>